<evidence type="ECO:0000256" key="6">
    <source>
        <dbReference type="ARBA" id="ARBA00022617"/>
    </source>
</evidence>
<keyword evidence="5 14" id="KW-0575">Peroxidase</keyword>
<comment type="subunit">
    <text evidence="12">Forms a one-to-one complex with cytochrome c.</text>
</comment>
<keyword evidence="10" id="KW-0408">Iron</keyword>
<evidence type="ECO:0000313" key="17">
    <source>
        <dbReference type="Proteomes" id="UP000094801"/>
    </source>
</evidence>
<dbReference type="OrthoDB" id="2859658at2759"/>
<dbReference type="SUPFAM" id="SSF48113">
    <property type="entry name" value="Heme-dependent peroxidases"/>
    <property type="match status" value="1"/>
</dbReference>
<dbReference type="AlphaFoldDB" id="A0A1E4T212"/>
<dbReference type="GO" id="GO:0004130">
    <property type="term" value="F:cytochrome-c peroxidase activity"/>
    <property type="evidence" value="ECO:0007669"/>
    <property type="project" value="UniProtKB-EC"/>
</dbReference>
<dbReference type="InterPro" id="IPR002207">
    <property type="entry name" value="Peroxidase_I"/>
</dbReference>
<dbReference type="GO" id="GO:0034599">
    <property type="term" value="P:cellular response to oxidative stress"/>
    <property type="evidence" value="ECO:0007669"/>
    <property type="project" value="InterPro"/>
</dbReference>
<evidence type="ECO:0000256" key="2">
    <source>
        <dbReference type="ARBA" id="ARBA00004305"/>
    </source>
</evidence>
<dbReference type="PROSITE" id="PS50873">
    <property type="entry name" value="PEROXIDASE_4"/>
    <property type="match status" value="1"/>
</dbReference>
<dbReference type="PRINTS" id="PR00458">
    <property type="entry name" value="PEROXIDASE"/>
</dbReference>
<gene>
    <name evidence="16" type="ORF">CANARDRAFT_198137</name>
</gene>
<evidence type="ECO:0000256" key="7">
    <source>
        <dbReference type="ARBA" id="ARBA00022723"/>
    </source>
</evidence>
<dbReference type="InterPro" id="IPR010255">
    <property type="entry name" value="Haem_peroxidase_sf"/>
</dbReference>
<dbReference type="GO" id="GO:0000302">
    <property type="term" value="P:response to reactive oxygen species"/>
    <property type="evidence" value="ECO:0007669"/>
    <property type="project" value="TreeGrafter"/>
</dbReference>
<keyword evidence="11" id="KW-0496">Mitochondrion</keyword>
<evidence type="ECO:0000256" key="14">
    <source>
        <dbReference type="RuleBase" id="RU363051"/>
    </source>
</evidence>
<dbReference type="Proteomes" id="UP000094801">
    <property type="component" value="Unassembled WGS sequence"/>
</dbReference>
<comment type="similarity">
    <text evidence="4">Belongs to the peroxidase family. Cytochrome c peroxidase subfamily.</text>
</comment>
<dbReference type="FunFam" id="1.10.520.10:FF:000005">
    <property type="entry name" value="Cytochrome c peroxidase"/>
    <property type="match status" value="1"/>
</dbReference>
<dbReference type="STRING" id="983967.A0A1E4T212"/>
<dbReference type="InterPro" id="IPR019794">
    <property type="entry name" value="Peroxidases_AS"/>
</dbReference>
<accession>A0A1E4T212</accession>
<dbReference type="Gene3D" id="1.10.420.10">
    <property type="entry name" value="Peroxidase, domain 2"/>
    <property type="match status" value="1"/>
</dbReference>
<dbReference type="GO" id="GO:0005759">
    <property type="term" value="C:mitochondrial matrix"/>
    <property type="evidence" value="ECO:0007669"/>
    <property type="project" value="UniProtKB-SubCell"/>
</dbReference>
<dbReference type="GO" id="GO:0020037">
    <property type="term" value="F:heme binding"/>
    <property type="evidence" value="ECO:0007669"/>
    <property type="project" value="UniProtKB-UniRule"/>
</dbReference>
<evidence type="ECO:0000256" key="4">
    <source>
        <dbReference type="ARBA" id="ARBA00005997"/>
    </source>
</evidence>
<dbReference type="GO" id="GO:0046872">
    <property type="term" value="F:metal ion binding"/>
    <property type="evidence" value="ECO:0007669"/>
    <property type="project" value="UniProtKB-UniRule"/>
</dbReference>
<dbReference type="Gene3D" id="1.10.520.10">
    <property type="match status" value="1"/>
</dbReference>
<dbReference type="PROSITE" id="PS00436">
    <property type="entry name" value="PEROXIDASE_2"/>
    <property type="match status" value="1"/>
</dbReference>
<dbReference type="EC" id="1.11.1.-" evidence="14"/>
<comment type="function">
    <text evidence="1">Destroys radicals which are normally produced within the cells and which are toxic to biological systems.</text>
</comment>
<keyword evidence="6" id="KW-0349">Heme</keyword>
<protein>
    <recommendedName>
        <fullName evidence="14">Peroxidase</fullName>
        <ecNumber evidence="14">1.11.1.-</ecNumber>
    </recommendedName>
</protein>
<keyword evidence="9 14" id="KW-0560">Oxidoreductase</keyword>
<evidence type="ECO:0000256" key="13">
    <source>
        <dbReference type="ARBA" id="ARBA00049265"/>
    </source>
</evidence>
<evidence type="ECO:0000256" key="10">
    <source>
        <dbReference type="ARBA" id="ARBA00023004"/>
    </source>
</evidence>
<name>A0A1E4T212_9ASCO</name>
<evidence type="ECO:0000313" key="16">
    <source>
        <dbReference type="EMBL" id="ODV85774.1"/>
    </source>
</evidence>
<comment type="subcellular location">
    <subcellularLocation>
        <location evidence="3">Mitochondrion intermembrane space</location>
    </subcellularLocation>
    <subcellularLocation>
        <location evidence="2">Mitochondrion matrix</location>
    </subcellularLocation>
</comment>
<keyword evidence="8" id="KW-0809">Transit peptide</keyword>
<dbReference type="GO" id="GO:0005758">
    <property type="term" value="C:mitochondrial intermembrane space"/>
    <property type="evidence" value="ECO:0007669"/>
    <property type="project" value="UniProtKB-SubCell"/>
</dbReference>
<evidence type="ECO:0000259" key="15">
    <source>
        <dbReference type="PROSITE" id="PS50873"/>
    </source>
</evidence>
<evidence type="ECO:0000256" key="3">
    <source>
        <dbReference type="ARBA" id="ARBA00004569"/>
    </source>
</evidence>
<dbReference type="EMBL" id="KV453851">
    <property type="protein sequence ID" value="ODV85774.1"/>
    <property type="molecule type" value="Genomic_DNA"/>
</dbReference>
<keyword evidence="17" id="KW-1185">Reference proteome</keyword>
<evidence type="ECO:0000256" key="9">
    <source>
        <dbReference type="ARBA" id="ARBA00023002"/>
    </source>
</evidence>
<evidence type="ECO:0000256" key="1">
    <source>
        <dbReference type="ARBA" id="ARBA00003917"/>
    </source>
</evidence>
<dbReference type="InterPro" id="IPR044831">
    <property type="entry name" value="Ccp1-like"/>
</dbReference>
<reference evidence="17" key="1">
    <citation type="submission" date="2016-04" db="EMBL/GenBank/DDBJ databases">
        <title>Comparative genomics of biotechnologically important yeasts.</title>
        <authorList>
            <consortium name="DOE Joint Genome Institute"/>
            <person name="Riley R."/>
            <person name="Haridas S."/>
            <person name="Wolfe K.H."/>
            <person name="Lopes M.R."/>
            <person name="Hittinger C.T."/>
            <person name="Goker M."/>
            <person name="Salamov A."/>
            <person name="Wisecaver J."/>
            <person name="Long T.M."/>
            <person name="Aerts A.L."/>
            <person name="Barry K."/>
            <person name="Choi C."/>
            <person name="Clum A."/>
            <person name="Coughlan A.Y."/>
            <person name="Deshpande S."/>
            <person name="Douglass A.P."/>
            <person name="Hanson S.J."/>
            <person name="Klenk H.-P."/>
            <person name="Labutti K."/>
            <person name="Lapidus A."/>
            <person name="Lindquist E."/>
            <person name="Lipzen A."/>
            <person name="Meier-Kolthoff J.P."/>
            <person name="Ohm R.A."/>
            <person name="Otillar R.P."/>
            <person name="Pangilinan J."/>
            <person name="Peng Y."/>
            <person name="Rokas A."/>
            <person name="Rosa C.A."/>
            <person name="Scheuner C."/>
            <person name="Sibirny A.A."/>
            <person name="Slot J.C."/>
            <person name="Stielow J.B."/>
            <person name="Sun H."/>
            <person name="Kurtzman C.P."/>
            <person name="Blackwell M."/>
            <person name="Grigoriev I.V."/>
            <person name="Jeffries T.W."/>
        </authorList>
    </citation>
    <scope>NUCLEOTIDE SEQUENCE [LARGE SCALE GENOMIC DNA]</scope>
    <source>
        <strain evidence="17">NRRL YB-2248</strain>
    </source>
</reference>
<evidence type="ECO:0000256" key="11">
    <source>
        <dbReference type="ARBA" id="ARBA00023128"/>
    </source>
</evidence>
<dbReference type="Pfam" id="PF00141">
    <property type="entry name" value="peroxidase"/>
    <property type="match status" value="1"/>
</dbReference>
<dbReference type="PANTHER" id="PTHR31356">
    <property type="entry name" value="THYLAKOID LUMENAL 29 KDA PROTEIN, CHLOROPLASTIC-RELATED"/>
    <property type="match status" value="1"/>
</dbReference>
<evidence type="ECO:0000256" key="12">
    <source>
        <dbReference type="ARBA" id="ARBA00038574"/>
    </source>
</evidence>
<evidence type="ECO:0000256" key="8">
    <source>
        <dbReference type="ARBA" id="ARBA00022946"/>
    </source>
</evidence>
<proteinExistence type="inferred from homology"/>
<dbReference type="PANTHER" id="PTHR31356:SF58">
    <property type="entry name" value="CYTOCHROME C PEROXIDASE, MITOCHONDRIAL"/>
    <property type="match status" value="1"/>
</dbReference>
<dbReference type="FunFam" id="1.10.420.10:FF:000009">
    <property type="entry name" value="Ascorbate peroxidase"/>
    <property type="match status" value="1"/>
</dbReference>
<feature type="domain" description="Plant heme peroxidase family profile" evidence="15">
    <location>
        <begin position="112"/>
        <end position="373"/>
    </location>
</feature>
<keyword evidence="7" id="KW-0479">Metal-binding</keyword>
<sequence>MSTAAFAPNFRNLSKNVFRSQYKKSSGFKYATSAAIATLATAAYFYNNNNNNNNKNNNNGKKALFGFGAATGASDVALNTVDALTNIKQLEDYQKIYNAIALKIREEDDHDDGSFGPILVRLAWHNSGTFNKDDKTKTRGGSYGATMRYSVEQNDPENAGLNIARDFLEPIKKQFPDLSYGDLWTLGGVTAIQELNGPKIPWRPGRADLTDDCVPPYHRLPDASQETGDYVRSVFANRMGFTDKEMVCLIGVGHAIGRCHPNASGFDGPWTFSPTMVTNEFFKLLLSEDWKIKQWSGKRQYEDSKTKSLMMLPTDMVLKTDSKFRKYVEEYANDEAKCMSDFADVFSRLLELGIKFPDSTKKMTFKTLDEQDL</sequence>
<evidence type="ECO:0000256" key="5">
    <source>
        <dbReference type="ARBA" id="ARBA00022559"/>
    </source>
</evidence>
<comment type="catalytic activity">
    <reaction evidence="13">
        <text>2 Fe(II)-[cytochrome c] + H2O2 + 2 H(+) = 2 Fe(III)-[cytochrome c] + 2 H2O</text>
        <dbReference type="Rhea" id="RHEA:16581"/>
        <dbReference type="Rhea" id="RHEA-COMP:10350"/>
        <dbReference type="Rhea" id="RHEA-COMP:14399"/>
        <dbReference type="ChEBI" id="CHEBI:15377"/>
        <dbReference type="ChEBI" id="CHEBI:15378"/>
        <dbReference type="ChEBI" id="CHEBI:16240"/>
        <dbReference type="ChEBI" id="CHEBI:29033"/>
        <dbReference type="ChEBI" id="CHEBI:29034"/>
        <dbReference type="EC" id="1.11.1.5"/>
    </reaction>
</comment>
<organism evidence="16 17">
    <name type="scientific">[Candida] arabinofermentans NRRL YB-2248</name>
    <dbReference type="NCBI Taxonomy" id="983967"/>
    <lineage>
        <taxon>Eukaryota</taxon>
        <taxon>Fungi</taxon>
        <taxon>Dikarya</taxon>
        <taxon>Ascomycota</taxon>
        <taxon>Saccharomycotina</taxon>
        <taxon>Pichiomycetes</taxon>
        <taxon>Pichiales</taxon>
        <taxon>Pichiaceae</taxon>
        <taxon>Ogataea</taxon>
        <taxon>Ogataea/Candida clade</taxon>
    </lineage>
</organism>
<dbReference type="InterPro" id="IPR002016">
    <property type="entry name" value="Haem_peroxidase"/>
</dbReference>
<dbReference type="GO" id="GO:0042744">
    <property type="term" value="P:hydrogen peroxide catabolic process"/>
    <property type="evidence" value="ECO:0007669"/>
    <property type="project" value="TreeGrafter"/>
</dbReference>
<dbReference type="PRINTS" id="PR00459">
    <property type="entry name" value="ASPEROXIDASE"/>
</dbReference>